<feature type="compositionally biased region" description="Polar residues" evidence="1">
    <location>
        <begin position="179"/>
        <end position="233"/>
    </location>
</feature>
<feature type="compositionally biased region" description="Basic and acidic residues" evidence="1">
    <location>
        <begin position="96"/>
        <end position="109"/>
    </location>
</feature>
<name>A0A8S3QTL2_MYTED</name>
<gene>
    <name evidence="2" type="ORF">MEDL_14918</name>
</gene>
<accession>A0A8S3QTL2</accession>
<dbReference type="Proteomes" id="UP000683360">
    <property type="component" value="Unassembled WGS sequence"/>
</dbReference>
<feature type="region of interest" description="Disordered" evidence="1">
    <location>
        <begin position="1"/>
        <end position="233"/>
    </location>
</feature>
<protein>
    <submittedName>
        <fullName evidence="2">Uncharacterized protein</fullName>
    </submittedName>
</protein>
<feature type="compositionally biased region" description="Polar residues" evidence="1">
    <location>
        <begin position="113"/>
        <end position="123"/>
    </location>
</feature>
<organism evidence="2 3">
    <name type="scientific">Mytilus edulis</name>
    <name type="common">Blue mussel</name>
    <dbReference type="NCBI Taxonomy" id="6550"/>
    <lineage>
        <taxon>Eukaryota</taxon>
        <taxon>Metazoa</taxon>
        <taxon>Spiralia</taxon>
        <taxon>Lophotrochozoa</taxon>
        <taxon>Mollusca</taxon>
        <taxon>Bivalvia</taxon>
        <taxon>Autobranchia</taxon>
        <taxon>Pteriomorphia</taxon>
        <taxon>Mytilida</taxon>
        <taxon>Mytiloidea</taxon>
        <taxon>Mytilidae</taxon>
        <taxon>Mytilinae</taxon>
        <taxon>Mytilus</taxon>
    </lineage>
</organism>
<dbReference type="AlphaFoldDB" id="A0A8S3QTL2"/>
<keyword evidence="3" id="KW-1185">Reference proteome</keyword>
<evidence type="ECO:0000256" key="1">
    <source>
        <dbReference type="SAM" id="MobiDB-lite"/>
    </source>
</evidence>
<evidence type="ECO:0000313" key="3">
    <source>
        <dbReference type="Proteomes" id="UP000683360"/>
    </source>
</evidence>
<dbReference type="EMBL" id="CAJPWZ010000739">
    <property type="protein sequence ID" value="CAG2200248.1"/>
    <property type="molecule type" value="Genomic_DNA"/>
</dbReference>
<sequence length="233" mass="25734">MSSESDEGEIKEDRSDSSGSDENDGTPDQWSVPSMSQSMLNKFSKFPDHSTKSKQLNNSKVNTEFKRDSFEKPMEMEEKSNPEEEDQNQPFEEGNSNDKKISVKDRARMFDQPQESDISQSMEHSPGPNPFEALKRPAECSPDIEDPSTKRLGIVTETNVDTGQVETTSDIEEPMQEAEIQSQSHSEGTDLISNEPSNLPTDSEPVSTGMPNPEQGGSSPKATPGTTGTPWTR</sequence>
<feature type="compositionally biased region" description="Basic and acidic residues" evidence="1">
    <location>
        <begin position="63"/>
        <end position="82"/>
    </location>
</feature>
<feature type="compositionally biased region" description="Polar residues" evidence="1">
    <location>
        <begin position="156"/>
        <end position="168"/>
    </location>
</feature>
<proteinExistence type="predicted"/>
<feature type="compositionally biased region" description="Acidic residues" evidence="1">
    <location>
        <begin position="1"/>
        <end position="10"/>
    </location>
</feature>
<comment type="caution">
    <text evidence="2">The sequence shown here is derived from an EMBL/GenBank/DDBJ whole genome shotgun (WGS) entry which is preliminary data.</text>
</comment>
<reference evidence="2" key="1">
    <citation type="submission" date="2021-03" db="EMBL/GenBank/DDBJ databases">
        <authorList>
            <person name="Bekaert M."/>
        </authorList>
    </citation>
    <scope>NUCLEOTIDE SEQUENCE</scope>
</reference>
<feature type="compositionally biased region" description="Polar residues" evidence="1">
    <location>
        <begin position="26"/>
        <end position="41"/>
    </location>
</feature>
<feature type="compositionally biased region" description="Polar residues" evidence="1">
    <location>
        <begin position="53"/>
        <end position="62"/>
    </location>
</feature>
<evidence type="ECO:0000313" key="2">
    <source>
        <dbReference type="EMBL" id="CAG2200248.1"/>
    </source>
</evidence>